<dbReference type="SUPFAM" id="SSF53474">
    <property type="entry name" value="alpha/beta-Hydrolases"/>
    <property type="match status" value="1"/>
</dbReference>
<organism evidence="7 8">
    <name type="scientific">Lampropedia puyangensis</name>
    <dbReference type="NCBI Taxonomy" id="1330072"/>
    <lineage>
        <taxon>Bacteria</taxon>
        <taxon>Pseudomonadati</taxon>
        <taxon>Pseudomonadota</taxon>
        <taxon>Betaproteobacteria</taxon>
        <taxon>Burkholderiales</taxon>
        <taxon>Comamonadaceae</taxon>
        <taxon>Lampropedia</taxon>
    </lineage>
</organism>
<comment type="subcellular location">
    <subcellularLocation>
        <location evidence="1">Cytoplasm</location>
    </subcellularLocation>
</comment>
<dbReference type="InterPro" id="IPR000801">
    <property type="entry name" value="Esterase-like"/>
</dbReference>
<keyword evidence="5" id="KW-0732">Signal</keyword>
<dbReference type="Pfam" id="PF11806">
    <property type="entry name" value="Enterochelin_N"/>
    <property type="match status" value="1"/>
</dbReference>
<dbReference type="Pfam" id="PF00756">
    <property type="entry name" value="Esterase"/>
    <property type="match status" value="1"/>
</dbReference>
<keyword evidence="2" id="KW-0963">Cytoplasm</keyword>
<dbReference type="PANTHER" id="PTHR48098">
    <property type="entry name" value="ENTEROCHELIN ESTERASE-RELATED"/>
    <property type="match status" value="1"/>
</dbReference>
<dbReference type="InterPro" id="IPR029058">
    <property type="entry name" value="AB_hydrolase_fold"/>
</dbReference>
<dbReference type="Gene3D" id="2.60.40.10">
    <property type="entry name" value="Immunoglobulins"/>
    <property type="match status" value="1"/>
</dbReference>
<accession>A0A4S8FCV1</accession>
<reference evidence="7 8" key="1">
    <citation type="journal article" date="2015" name="Antonie Van Leeuwenhoek">
        <title>Lampropedia puyangensis sp. nov., isolated from symptomatic bark of Populus ? euramericana canker and emended description of Lampropedia hyalina (Ehrenberg 1832) Lee et al. 2004.</title>
        <authorList>
            <person name="Li Y."/>
            <person name="Wang T."/>
            <person name="Piao C.G."/>
            <person name="Wang L.F."/>
            <person name="Tian G.Z."/>
            <person name="Zhu T.H."/>
            <person name="Guo M.W."/>
        </authorList>
    </citation>
    <scope>NUCLEOTIDE SEQUENCE [LARGE SCALE GENOMIC DNA]</scope>
    <source>
        <strain evidence="7 8">2-bin</strain>
    </source>
</reference>
<evidence type="ECO:0000313" key="8">
    <source>
        <dbReference type="Proteomes" id="UP000308917"/>
    </source>
</evidence>
<dbReference type="InterPro" id="IPR014756">
    <property type="entry name" value="Ig_E-set"/>
</dbReference>
<evidence type="ECO:0000259" key="6">
    <source>
        <dbReference type="Pfam" id="PF11806"/>
    </source>
</evidence>
<protein>
    <submittedName>
        <fullName evidence="7">DUF3327 domain-containing protein</fullName>
    </submittedName>
</protein>
<dbReference type="InterPro" id="IPR013783">
    <property type="entry name" value="Ig-like_fold"/>
</dbReference>
<keyword evidence="8" id="KW-1185">Reference proteome</keyword>
<gene>
    <name evidence="7" type="ORF">E9531_05705</name>
</gene>
<feature type="signal peptide" evidence="5">
    <location>
        <begin position="1"/>
        <end position="38"/>
    </location>
</feature>
<evidence type="ECO:0000256" key="1">
    <source>
        <dbReference type="ARBA" id="ARBA00004496"/>
    </source>
</evidence>
<name>A0A4S8FCV1_9BURK</name>
<dbReference type="PANTHER" id="PTHR48098:SF3">
    <property type="entry name" value="IRON(III) ENTEROBACTIN ESTERASE"/>
    <property type="match status" value="1"/>
</dbReference>
<sequence length="543" mass="59825">MAWLSYVQRPLKRLAFQKAHIAVVAACIVCLGAASAHAQTGVVSMSNASIDVARAAEEPTLKSPILAAVWADWQAAMQRGDADLARQRVERFWQEQHQRGGGPLVEMVPVAPHRQGAALLAGTSASASFYVTFLWRDGVFTNQRTAQAFNGAITGAEQPLQVRLLAPVRQFNTQVLSPLGRTGIRYYSVVLPADSRMSYQYAAGAQPAEGNRQALRAWMREHTIVDPLNPTSWPSAPVESLQRLPAYAALRPLSVLQVPEAEKPLRSATVEPAAKASAVTALGRWSRHRIKSEVLGNTRDVWLYQMPALANHVQNKNAPPSQATRVWVVLDGEQWETQWSVQRALERLHAEQPEQSVVAVLVGNVDRGAELPPNEKFAQFMAHELGAWIQAQVPAASRRAQDWTISGVSYGGLASTWLAFRFPERFGNVLSLSGSYWWVPEEEESGPSNPDAGQPHDDWLTRQIAAAPRKPIRLYIDAGRLESGVDGEAGILDNNRRLRDVLRAKGYPFTYHESLGGHDAMVWQDALESGFRHFLVETASPSP</sequence>
<dbReference type="GO" id="GO:0008849">
    <property type="term" value="F:enterochelin esterase activity"/>
    <property type="evidence" value="ECO:0007669"/>
    <property type="project" value="InterPro"/>
</dbReference>
<dbReference type="Proteomes" id="UP000308917">
    <property type="component" value="Unassembled WGS sequence"/>
</dbReference>
<dbReference type="GO" id="GO:0005506">
    <property type="term" value="F:iron ion binding"/>
    <property type="evidence" value="ECO:0007669"/>
    <property type="project" value="InterPro"/>
</dbReference>
<comment type="similarity">
    <text evidence="4">Belongs to the Fes family.</text>
</comment>
<dbReference type="AlphaFoldDB" id="A0A4S8FCV1"/>
<dbReference type="GO" id="GO:0005737">
    <property type="term" value="C:cytoplasm"/>
    <property type="evidence" value="ECO:0007669"/>
    <property type="project" value="UniProtKB-SubCell"/>
</dbReference>
<feature type="domain" description="Enterochelin esterase N-terminal" evidence="6">
    <location>
        <begin position="131"/>
        <end position="245"/>
    </location>
</feature>
<feature type="chain" id="PRO_5020200470" evidence="5">
    <location>
        <begin position="39"/>
        <end position="543"/>
    </location>
</feature>
<evidence type="ECO:0000256" key="3">
    <source>
        <dbReference type="ARBA" id="ARBA00022801"/>
    </source>
</evidence>
<dbReference type="InterPro" id="IPR021764">
    <property type="entry name" value="Enterochelin_esterase_N"/>
</dbReference>
<dbReference type="InterPro" id="IPR050583">
    <property type="entry name" value="Mycobacterial_A85_antigen"/>
</dbReference>
<dbReference type="SUPFAM" id="SSF81296">
    <property type="entry name" value="E set domains"/>
    <property type="match status" value="1"/>
</dbReference>
<evidence type="ECO:0000256" key="5">
    <source>
        <dbReference type="SAM" id="SignalP"/>
    </source>
</evidence>
<keyword evidence="3" id="KW-0378">Hydrolase</keyword>
<proteinExistence type="inferred from homology"/>
<dbReference type="EMBL" id="STFG01000004">
    <property type="protein sequence ID" value="THU03682.1"/>
    <property type="molecule type" value="Genomic_DNA"/>
</dbReference>
<comment type="caution">
    <text evidence="7">The sequence shown here is derived from an EMBL/GenBank/DDBJ whole genome shotgun (WGS) entry which is preliminary data.</text>
</comment>
<evidence type="ECO:0000313" key="7">
    <source>
        <dbReference type="EMBL" id="THU03682.1"/>
    </source>
</evidence>
<evidence type="ECO:0000256" key="2">
    <source>
        <dbReference type="ARBA" id="ARBA00022490"/>
    </source>
</evidence>
<evidence type="ECO:0000256" key="4">
    <source>
        <dbReference type="ARBA" id="ARBA00024201"/>
    </source>
</evidence>
<dbReference type="GO" id="GO:0006826">
    <property type="term" value="P:iron ion transport"/>
    <property type="evidence" value="ECO:0007669"/>
    <property type="project" value="InterPro"/>
</dbReference>
<dbReference type="Gene3D" id="3.40.50.1820">
    <property type="entry name" value="alpha/beta hydrolase"/>
    <property type="match status" value="1"/>
</dbReference>